<name>A0ABR1DVB6_NECAM</name>
<evidence type="ECO:0000313" key="1">
    <source>
        <dbReference type="EMBL" id="KAK6754371.1"/>
    </source>
</evidence>
<dbReference type="InterPro" id="IPR035109">
    <property type="entry name" value="ASPR"/>
</dbReference>
<evidence type="ECO:0000313" key="2">
    <source>
        <dbReference type="Proteomes" id="UP001303046"/>
    </source>
</evidence>
<sequence length="203" mass="24013">MRKELLDTIQNKVPKKNNSLRNRLKEWQQSFGEMGPIPSGEIFSEDFCEQRKFVHTKFNSPPKEPTMYQWTTFFLMLPFCSLGELQEAVPACLENDEFTLNGSIRSQLYDRISKLQPSLKYDCDLELMGGFVFNEPKKNMEFLKYKKVLLFNVFGQNGANLERAIRLYTVYHRRAIKKLEKKEYFGCNYINADDKHQFICIFE</sequence>
<dbReference type="Proteomes" id="UP001303046">
    <property type="component" value="Unassembled WGS sequence"/>
</dbReference>
<gene>
    <name evidence="1" type="primary">Necator_chrV.g18189</name>
    <name evidence="1" type="ORF">RB195_013398</name>
</gene>
<accession>A0ABR1DVB6</accession>
<comment type="caution">
    <text evidence="1">The sequence shown here is derived from an EMBL/GenBank/DDBJ whole genome shotgun (WGS) entry which is preliminary data.</text>
</comment>
<keyword evidence="2" id="KW-1185">Reference proteome</keyword>
<dbReference type="EMBL" id="JAVFWL010000005">
    <property type="protein sequence ID" value="KAK6754371.1"/>
    <property type="molecule type" value="Genomic_DNA"/>
</dbReference>
<dbReference type="Pfam" id="PF17641">
    <property type="entry name" value="ASPRs"/>
    <property type="match status" value="1"/>
</dbReference>
<protein>
    <submittedName>
        <fullName evidence="1">Uncharacterized protein</fullName>
    </submittedName>
</protein>
<proteinExistence type="predicted"/>
<organism evidence="1 2">
    <name type="scientific">Necator americanus</name>
    <name type="common">Human hookworm</name>
    <dbReference type="NCBI Taxonomy" id="51031"/>
    <lineage>
        <taxon>Eukaryota</taxon>
        <taxon>Metazoa</taxon>
        <taxon>Ecdysozoa</taxon>
        <taxon>Nematoda</taxon>
        <taxon>Chromadorea</taxon>
        <taxon>Rhabditida</taxon>
        <taxon>Rhabditina</taxon>
        <taxon>Rhabditomorpha</taxon>
        <taxon>Strongyloidea</taxon>
        <taxon>Ancylostomatidae</taxon>
        <taxon>Bunostominae</taxon>
        <taxon>Necator</taxon>
    </lineage>
</organism>
<reference evidence="1 2" key="1">
    <citation type="submission" date="2023-08" db="EMBL/GenBank/DDBJ databases">
        <title>A Necator americanus chromosomal reference genome.</title>
        <authorList>
            <person name="Ilik V."/>
            <person name="Petrzelkova K.J."/>
            <person name="Pardy F."/>
            <person name="Fuh T."/>
            <person name="Niatou-Singa F.S."/>
            <person name="Gouil Q."/>
            <person name="Baker L."/>
            <person name="Ritchie M.E."/>
            <person name="Jex A.R."/>
            <person name="Gazzola D."/>
            <person name="Li H."/>
            <person name="Toshio Fujiwara R."/>
            <person name="Zhan B."/>
            <person name="Aroian R.V."/>
            <person name="Pafco B."/>
            <person name="Schwarz E.M."/>
        </authorList>
    </citation>
    <scope>NUCLEOTIDE SEQUENCE [LARGE SCALE GENOMIC DNA]</scope>
    <source>
        <strain evidence="1 2">Aroian</strain>
        <tissue evidence="1">Whole animal</tissue>
    </source>
</reference>